<organism evidence="2 3">
    <name type="scientific">Phytophthora palmivora</name>
    <dbReference type="NCBI Taxonomy" id="4796"/>
    <lineage>
        <taxon>Eukaryota</taxon>
        <taxon>Sar</taxon>
        <taxon>Stramenopiles</taxon>
        <taxon>Oomycota</taxon>
        <taxon>Peronosporomycetes</taxon>
        <taxon>Peronosporales</taxon>
        <taxon>Peronosporaceae</taxon>
        <taxon>Phytophthora</taxon>
    </lineage>
</organism>
<dbReference type="Proteomes" id="UP000237271">
    <property type="component" value="Unassembled WGS sequence"/>
</dbReference>
<keyword evidence="1" id="KW-1133">Transmembrane helix</keyword>
<evidence type="ECO:0000313" key="3">
    <source>
        <dbReference type="Proteomes" id="UP000237271"/>
    </source>
</evidence>
<dbReference type="PANTHER" id="PTHR13627">
    <property type="entry name" value="FUKUTIN RELATED PROTEIN"/>
    <property type="match status" value="1"/>
</dbReference>
<keyword evidence="1" id="KW-0472">Membrane</keyword>
<evidence type="ECO:0000313" key="2">
    <source>
        <dbReference type="EMBL" id="POM58880.1"/>
    </source>
</evidence>
<dbReference type="EMBL" id="NCKW01020135">
    <property type="protein sequence ID" value="POM58880.1"/>
    <property type="molecule type" value="Genomic_DNA"/>
</dbReference>
<protein>
    <submittedName>
        <fullName evidence="2">Uncharacterized protein</fullName>
    </submittedName>
</protein>
<comment type="caution">
    <text evidence="2">The sequence shown here is derived from an EMBL/GenBank/DDBJ whole genome shotgun (WGS) entry which is preliminary data.</text>
</comment>
<reference evidence="2 3" key="1">
    <citation type="journal article" date="2017" name="Genome Biol. Evol.">
        <title>Phytophthora megakarya and P. palmivora, closely related causal agents of cacao black pod rot, underwent increases in genome sizes and gene numbers by different mechanisms.</title>
        <authorList>
            <person name="Ali S.S."/>
            <person name="Shao J."/>
            <person name="Lary D.J."/>
            <person name="Kronmiller B."/>
            <person name="Shen D."/>
            <person name="Strem M.D."/>
            <person name="Amoako-Attah I."/>
            <person name="Akrofi A.Y."/>
            <person name="Begoude B.A."/>
            <person name="Ten Hoopen G.M."/>
            <person name="Coulibaly K."/>
            <person name="Kebe B.I."/>
            <person name="Melnick R.L."/>
            <person name="Guiltinan M.J."/>
            <person name="Tyler B.M."/>
            <person name="Meinhardt L.W."/>
            <person name="Bailey B.A."/>
        </authorList>
    </citation>
    <scope>NUCLEOTIDE SEQUENCE [LARGE SCALE GENOMIC DNA]</scope>
    <source>
        <strain evidence="3">sbr112.9</strain>
    </source>
</reference>
<accession>A0A2P4X007</accession>
<dbReference type="InterPro" id="IPR052613">
    <property type="entry name" value="LicD_transferase"/>
</dbReference>
<dbReference type="AlphaFoldDB" id="A0A2P4X007"/>
<gene>
    <name evidence="2" type="ORF">PHPALM_36414</name>
</gene>
<feature type="transmembrane region" description="Helical" evidence="1">
    <location>
        <begin position="40"/>
        <end position="64"/>
    </location>
</feature>
<keyword evidence="3" id="KW-1185">Reference proteome</keyword>
<proteinExistence type="predicted"/>
<evidence type="ECO:0000256" key="1">
    <source>
        <dbReference type="SAM" id="Phobius"/>
    </source>
</evidence>
<dbReference type="PANTHER" id="PTHR13627:SF33">
    <property type="entry name" value="LICD FAMILY PROTEIN"/>
    <property type="match status" value="1"/>
</dbReference>
<sequence>METHRTSSDKKLEEGIEVIKNSSLRPVGFVGKFLLGCREFWTGVTVVPTFVVVVIGLLAFGFIMESHILTCTPEVVVLNETRTCSPRVLNASAIEYHSGHRFYSELKEMDPPNPPTFRGNHSVLCHDEVRNHVQYGYCLPISGRKDIPFCTAADRADLLNVRSHKSICYASVLHMLMVEVYEELEATGNTPLIAFGSLLGAVRNGSIIPFTEDADIGFVNELKGEAALKEALWRKGYHMFFLGIWRVCVAPTHPLAGRLYDSRLPLTKRYSVPYVDLYQMKKINQNLWDIQELTGSNGRFLATDKVEPFSQVTINGMPFNTVRDADFFLRQAYGPSYMTPKPRQSKRYAESSTFRITISTQR</sequence>
<keyword evidence="1" id="KW-0812">Transmembrane</keyword>
<dbReference type="OrthoDB" id="444255at2759"/>
<name>A0A2P4X007_9STRA</name>